<proteinExistence type="predicted"/>
<feature type="region of interest" description="Disordered" evidence="1">
    <location>
        <begin position="17"/>
        <end position="161"/>
    </location>
</feature>
<sequence length="232" mass="23362">MTREQMQALASGLETSRGAVRVGGQDRLGQAGGGRVRGGAGWLRGPGGRPGEGREGVGPAGADTGPPGRGRVPEPLRVELGPGGGGGGEAGGGVADGGGPVRERAAAGGGHGSGGQGVRGDVHGAGRRRAGQGDRGFDEGGLAGAGEGAGAEEEGAGGGGARWRELLERLGRTREGVGPTAKAMICNHHWPFTVAYTNDEIQTPESLEKAIVEFALEDYNLARSYVWLLLEK</sequence>
<name>A0A059BFE6_EUCGR</name>
<evidence type="ECO:0000313" key="2">
    <source>
        <dbReference type="EMBL" id="KCW64843.1"/>
    </source>
</evidence>
<feature type="compositionally biased region" description="Gly residues" evidence="1">
    <location>
        <begin position="107"/>
        <end position="118"/>
    </location>
</feature>
<protein>
    <submittedName>
        <fullName evidence="2">Uncharacterized protein</fullName>
    </submittedName>
</protein>
<gene>
    <name evidence="2" type="ORF">EUGRSUZ_G02414</name>
</gene>
<feature type="compositionally biased region" description="Gly residues" evidence="1">
    <location>
        <begin position="139"/>
        <end position="149"/>
    </location>
</feature>
<dbReference type="Gramene" id="KCW64843">
    <property type="protein sequence ID" value="KCW64843"/>
    <property type="gene ID" value="EUGRSUZ_G02414"/>
</dbReference>
<reference evidence="2" key="1">
    <citation type="submission" date="2013-07" db="EMBL/GenBank/DDBJ databases">
        <title>The genome of Eucalyptus grandis.</title>
        <authorList>
            <person name="Schmutz J."/>
            <person name="Hayes R."/>
            <person name="Myburg A."/>
            <person name="Tuskan G."/>
            <person name="Grattapaglia D."/>
            <person name="Rokhsar D.S."/>
        </authorList>
    </citation>
    <scope>NUCLEOTIDE SEQUENCE</scope>
    <source>
        <tissue evidence="2">Leaf extractions</tissue>
    </source>
</reference>
<dbReference type="AlphaFoldDB" id="A0A059BFE6"/>
<evidence type="ECO:0000256" key="1">
    <source>
        <dbReference type="SAM" id="MobiDB-lite"/>
    </source>
</evidence>
<dbReference type="OMA" id="KAMICNH"/>
<accession>A0A059BFE6</accession>
<dbReference type="InParanoid" id="A0A059BFE6"/>
<feature type="compositionally biased region" description="Gly residues" evidence="1">
    <location>
        <begin position="81"/>
        <end position="100"/>
    </location>
</feature>
<organism evidence="2">
    <name type="scientific">Eucalyptus grandis</name>
    <name type="common">Flooded gum</name>
    <dbReference type="NCBI Taxonomy" id="71139"/>
    <lineage>
        <taxon>Eukaryota</taxon>
        <taxon>Viridiplantae</taxon>
        <taxon>Streptophyta</taxon>
        <taxon>Embryophyta</taxon>
        <taxon>Tracheophyta</taxon>
        <taxon>Spermatophyta</taxon>
        <taxon>Magnoliopsida</taxon>
        <taxon>eudicotyledons</taxon>
        <taxon>Gunneridae</taxon>
        <taxon>Pentapetalae</taxon>
        <taxon>rosids</taxon>
        <taxon>malvids</taxon>
        <taxon>Myrtales</taxon>
        <taxon>Myrtaceae</taxon>
        <taxon>Myrtoideae</taxon>
        <taxon>Eucalypteae</taxon>
        <taxon>Eucalyptus</taxon>
    </lineage>
</organism>
<dbReference type="EMBL" id="KK198759">
    <property type="protein sequence ID" value="KCW64843.1"/>
    <property type="molecule type" value="Genomic_DNA"/>
</dbReference>
<feature type="compositionally biased region" description="Gly residues" evidence="1">
    <location>
        <begin position="30"/>
        <end position="50"/>
    </location>
</feature>